<dbReference type="EMBL" id="CCFA01003963">
    <property type="protein sequence ID" value="CDS01447.1"/>
    <property type="molecule type" value="Genomic_DNA"/>
</dbReference>
<protein>
    <submittedName>
        <fullName evidence="1">Uncharacterized protein</fullName>
    </submittedName>
</protein>
<keyword evidence="2" id="KW-1185">Reference proteome</keyword>
<accession>A0A0F7S3B2</accession>
<name>A0A0F7S3B2_9BASI</name>
<organism evidence="1 2">
    <name type="scientific">Sporisorium scitamineum</name>
    <dbReference type="NCBI Taxonomy" id="49012"/>
    <lineage>
        <taxon>Eukaryota</taxon>
        <taxon>Fungi</taxon>
        <taxon>Dikarya</taxon>
        <taxon>Basidiomycota</taxon>
        <taxon>Ustilaginomycotina</taxon>
        <taxon>Ustilaginomycetes</taxon>
        <taxon>Ustilaginales</taxon>
        <taxon>Ustilaginaceae</taxon>
        <taxon>Sporisorium</taxon>
    </lineage>
</organism>
<evidence type="ECO:0000313" key="2">
    <source>
        <dbReference type="Proteomes" id="UP000242770"/>
    </source>
</evidence>
<sequence length="57" mass="6265">MFVATVSETALFVQSIDGWAVRASVNKVPPPSNPTAYPTREAAREFLMMRRPALASQ</sequence>
<gene>
    <name evidence="1" type="primary">SSCI66830.1</name>
</gene>
<proteinExistence type="predicted"/>
<evidence type="ECO:0000313" key="1">
    <source>
        <dbReference type="EMBL" id="CDS01447.1"/>
    </source>
</evidence>
<dbReference type="AlphaFoldDB" id="A0A0F7S3B2"/>
<dbReference type="Proteomes" id="UP000242770">
    <property type="component" value="Unassembled WGS sequence"/>
</dbReference>
<reference evidence="2" key="1">
    <citation type="submission" date="2014-06" db="EMBL/GenBank/DDBJ databases">
        <authorList>
            <person name="Berkman P.J."/>
        </authorList>
    </citation>
    <scope>NUCLEOTIDE SEQUENCE [LARGE SCALE GENOMIC DNA]</scope>
</reference>